<proteinExistence type="predicted"/>
<dbReference type="PANTHER" id="PTHR47331:SF1">
    <property type="entry name" value="GAG-LIKE PROTEIN"/>
    <property type="match status" value="1"/>
</dbReference>
<reference evidence="3" key="1">
    <citation type="journal article" date="2023" name="Insect Mol. Biol.">
        <title>Genome sequencing provides insights into the evolution of gene families encoding plant cell wall-degrading enzymes in longhorned beetles.</title>
        <authorList>
            <person name="Shin N.R."/>
            <person name="Okamura Y."/>
            <person name="Kirsch R."/>
            <person name="Pauchet Y."/>
        </authorList>
    </citation>
    <scope>NUCLEOTIDE SEQUENCE</scope>
    <source>
        <strain evidence="3">MMC_N1</strain>
    </source>
</reference>
<dbReference type="PANTHER" id="PTHR47331">
    <property type="entry name" value="PHD-TYPE DOMAIN-CONTAINING PROTEIN"/>
    <property type="match status" value="1"/>
</dbReference>
<feature type="domain" description="Myb/SANT-like DNA-binding" evidence="1">
    <location>
        <begin position="246"/>
        <end position="313"/>
    </location>
</feature>
<feature type="domain" description="DUF5641" evidence="2">
    <location>
        <begin position="94"/>
        <end position="181"/>
    </location>
</feature>
<dbReference type="EMBL" id="JAPWTJ010002292">
    <property type="protein sequence ID" value="KAJ8966816.1"/>
    <property type="molecule type" value="Genomic_DNA"/>
</dbReference>
<evidence type="ECO:0000313" key="4">
    <source>
        <dbReference type="Proteomes" id="UP001162164"/>
    </source>
</evidence>
<dbReference type="Proteomes" id="UP001162164">
    <property type="component" value="Unassembled WGS sequence"/>
</dbReference>
<sequence length="320" mass="36952">MYLEEALPADLHQDQLPNFFDMLSKSSSASSPSALNKMCATVDLNRTLSHDYSNKAFVFLPVSVKALFTTVQWSNKLYRKRDTSEVPTNRLNLYERLQQIVQHFWRRWSAEYLTSIQQRTKWRRRVPELNVGDLVVIRDDNSPPLCWKIGRITTLLPGADGITRVVNVLVKGGEVKRSVNHYELANSVLQKAVERKNRLLAFKFVKENADIKNVKYKSIKKNKILQALACVNTQSEIDSQGFALLNRWSDSEIKLLLELYKCNISKFNENKFRPKAIYAEIATSFPRFTDTQIETKIKNLKKTYKVILDNSKSTGRGRIM</sequence>
<dbReference type="InterPro" id="IPR040676">
    <property type="entry name" value="DUF5641"/>
</dbReference>
<keyword evidence="4" id="KW-1185">Reference proteome</keyword>
<comment type="caution">
    <text evidence="3">The sequence shown here is derived from an EMBL/GenBank/DDBJ whole genome shotgun (WGS) entry which is preliminary data.</text>
</comment>
<evidence type="ECO:0000313" key="3">
    <source>
        <dbReference type="EMBL" id="KAJ8966816.1"/>
    </source>
</evidence>
<evidence type="ECO:0000259" key="1">
    <source>
        <dbReference type="Pfam" id="PF13837"/>
    </source>
</evidence>
<dbReference type="InterPro" id="IPR044822">
    <property type="entry name" value="Myb_DNA-bind_4"/>
</dbReference>
<name>A0ABQ9IVJ2_9CUCU</name>
<evidence type="ECO:0000259" key="2">
    <source>
        <dbReference type="Pfam" id="PF18701"/>
    </source>
</evidence>
<gene>
    <name evidence="3" type="ORF">NQ317_015808</name>
</gene>
<organism evidence="3 4">
    <name type="scientific">Molorchus minor</name>
    <dbReference type="NCBI Taxonomy" id="1323400"/>
    <lineage>
        <taxon>Eukaryota</taxon>
        <taxon>Metazoa</taxon>
        <taxon>Ecdysozoa</taxon>
        <taxon>Arthropoda</taxon>
        <taxon>Hexapoda</taxon>
        <taxon>Insecta</taxon>
        <taxon>Pterygota</taxon>
        <taxon>Neoptera</taxon>
        <taxon>Endopterygota</taxon>
        <taxon>Coleoptera</taxon>
        <taxon>Polyphaga</taxon>
        <taxon>Cucujiformia</taxon>
        <taxon>Chrysomeloidea</taxon>
        <taxon>Cerambycidae</taxon>
        <taxon>Lamiinae</taxon>
        <taxon>Monochamini</taxon>
        <taxon>Molorchus</taxon>
    </lineage>
</organism>
<dbReference type="Pfam" id="PF18701">
    <property type="entry name" value="DUF5641"/>
    <property type="match status" value="1"/>
</dbReference>
<dbReference type="Gene3D" id="1.10.10.60">
    <property type="entry name" value="Homeodomain-like"/>
    <property type="match status" value="1"/>
</dbReference>
<dbReference type="Pfam" id="PF13837">
    <property type="entry name" value="Myb_DNA-bind_4"/>
    <property type="match status" value="1"/>
</dbReference>
<evidence type="ECO:0008006" key="5">
    <source>
        <dbReference type="Google" id="ProtNLM"/>
    </source>
</evidence>
<protein>
    <recommendedName>
        <fullName evidence="5">DUF5641 domain-containing protein</fullName>
    </recommendedName>
</protein>
<accession>A0ABQ9IVJ2</accession>